<gene>
    <name evidence="2" type="ORF">SAMN06265221_10484</name>
</gene>
<dbReference type="SUPFAM" id="SSF55729">
    <property type="entry name" value="Acyl-CoA N-acyltransferases (Nat)"/>
    <property type="match status" value="1"/>
</dbReference>
<reference evidence="2 3" key="1">
    <citation type="submission" date="2017-05" db="EMBL/GenBank/DDBJ databases">
        <authorList>
            <person name="Varghese N."/>
            <person name="Submissions S."/>
        </authorList>
    </citation>
    <scope>NUCLEOTIDE SEQUENCE [LARGE SCALE GENOMIC DNA]</scope>
    <source>
        <strain evidence="2 3">DSM 100094</strain>
    </source>
</reference>
<dbReference type="Pfam" id="PF00583">
    <property type="entry name" value="Acetyltransf_1"/>
    <property type="match status" value="1"/>
</dbReference>
<accession>A0A521C8K4</accession>
<name>A0A521C8K4_9RHOB</name>
<evidence type="ECO:0000313" key="2">
    <source>
        <dbReference type="EMBL" id="SMO55822.1"/>
    </source>
</evidence>
<dbReference type="Gene3D" id="3.40.630.30">
    <property type="match status" value="1"/>
</dbReference>
<organism evidence="2 3">
    <name type="scientific">Paracoccus laeviglucosivorans</name>
    <dbReference type="NCBI Taxonomy" id="1197861"/>
    <lineage>
        <taxon>Bacteria</taxon>
        <taxon>Pseudomonadati</taxon>
        <taxon>Pseudomonadota</taxon>
        <taxon>Alphaproteobacteria</taxon>
        <taxon>Rhodobacterales</taxon>
        <taxon>Paracoccaceae</taxon>
        <taxon>Paracoccus</taxon>
    </lineage>
</organism>
<dbReference type="OrthoDB" id="8304386at2"/>
<dbReference type="EMBL" id="FXTK01000004">
    <property type="protein sequence ID" value="SMO55822.1"/>
    <property type="molecule type" value="Genomic_DNA"/>
</dbReference>
<evidence type="ECO:0000313" key="3">
    <source>
        <dbReference type="Proteomes" id="UP000319014"/>
    </source>
</evidence>
<dbReference type="InterPro" id="IPR016181">
    <property type="entry name" value="Acyl_CoA_acyltransferase"/>
</dbReference>
<dbReference type="PROSITE" id="PS51186">
    <property type="entry name" value="GNAT"/>
    <property type="match status" value="1"/>
</dbReference>
<protein>
    <submittedName>
        <fullName evidence="2">Acetyltransferase (GNAT) family protein</fullName>
    </submittedName>
</protein>
<dbReference type="AlphaFoldDB" id="A0A521C8K4"/>
<proteinExistence type="predicted"/>
<keyword evidence="2" id="KW-0808">Transferase</keyword>
<dbReference type="RefSeq" id="WP_142662300.1">
    <property type="nucleotide sequence ID" value="NZ_FXTK01000004.1"/>
</dbReference>
<dbReference type="InterPro" id="IPR000182">
    <property type="entry name" value="GNAT_dom"/>
</dbReference>
<dbReference type="GO" id="GO:0016747">
    <property type="term" value="F:acyltransferase activity, transferring groups other than amino-acyl groups"/>
    <property type="evidence" value="ECO:0007669"/>
    <property type="project" value="InterPro"/>
</dbReference>
<keyword evidence="3" id="KW-1185">Reference proteome</keyword>
<sequence length="166" mass="18162">MIALAPLGRHEIDRVAHISVAPEQEQFCGSIPYHFALDEPECDFHIVLRDDRVVGFFKIDPAFASRYGFATPDEVGLRGMMIDQAEQGRGTGKAAMSALRPYLAARYDAPTCVLTVNVVNPAARAIYLSGGFYDEGALYHGGRIGPQHILRLNLHQKPIARGGELA</sequence>
<evidence type="ECO:0000259" key="1">
    <source>
        <dbReference type="PROSITE" id="PS51186"/>
    </source>
</evidence>
<feature type="domain" description="N-acetyltransferase" evidence="1">
    <location>
        <begin position="2"/>
        <end position="153"/>
    </location>
</feature>
<dbReference type="Proteomes" id="UP000319014">
    <property type="component" value="Unassembled WGS sequence"/>
</dbReference>